<evidence type="ECO:0000313" key="2">
    <source>
        <dbReference type="Proteomes" id="UP000078486"/>
    </source>
</evidence>
<evidence type="ECO:0000313" key="1">
    <source>
        <dbReference type="EMBL" id="OAM88438.1"/>
    </source>
</evidence>
<gene>
    <name evidence="1" type="ORF">AW736_16475</name>
</gene>
<dbReference type="EMBL" id="LRRQ01000127">
    <property type="protein sequence ID" value="OAM88438.1"/>
    <property type="molecule type" value="Genomic_DNA"/>
</dbReference>
<dbReference type="Proteomes" id="UP000078486">
    <property type="component" value="Unassembled WGS sequence"/>
</dbReference>
<organism evidence="1 2">
    <name type="scientific">Termitidicoccus mucosus</name>
    <dbReference type="NCBI Taxonomy" id="1184151"/>
    <lineage>
        <taxon>Bacteria</taxon>
        <taxon>Pseudomonadati</taxon>
        <taxon>Verrucomicrobiota</taxon>
        <taxon>Opitutia</taxon>
        <taxon>Opitutales</taxon>
        <taxon>Opitutaceae</taxon>
        <taxon>Termitidicoccus</taxon>
    </lineage>
</organism>
<proteinExistence type="predicted"/>
<keyword evidence="2" id="KW-1185">Reference proteome</keyword>
<sequence length="79" mass="8979">MLYIVSSSSKKTLKFDSLLAVRMASQMREELEEAAQSADATSADLMRWAAAAIIVWHKKKGRVPRDMELRPLSWPQSEE</sequence>
<accession>A0A178IFD0</accession>
<protein>
    <submittedName>
        <fullName evidence="1">Uncharacterized protein</fullName>
    </submittedName>
</protein>
<dbReference type="AlphaFoldDB" id="A0A178IFD0"/>
<reference evidence="1 2" key="1">
    <citation type="submission" date="2016-01" db="EMBL/GenBank/DDBJ databases">
        <title>High potential of lignocellulose degradation of a new Verrucomicrobia species.</title>
        <authorList>
            <person name="Wang Y."/>
            <person name="Shi Y."/>
            <person name="Qiu Z."/>
            <person name="Liu S."/>
            <person name="Yang H."/>
        </authorList>
    </citation>
    <scope>NUCLEOTIDE SEQUENCE [LARGE SCALE GENOMIC DNA]</scope>
    <source>
        <strain evidence="1 2">TSB47</strain>
    </source>
</reference>
<comment type="caution">
    <text evidence="1">The sequence shown here is derived from an EMBL/GenBank/DDBJ whole genome shotgun (WGS) entry which is preliminary data.</text>
</comment>
<name>A0A178IFD0_9BACT</name>